<dbReference type="Proteomes" id="UP000017670">
    <property type="component" value="Unassembled WGS sequence"/>
</dbReference>
<comment type="caution">
    <text evidence="1">The sequence shown here is derived from an EMBL/GenBank/DDBJ whole genome shotgun (WGS) entry which is preliminary data.</text>
</comment>
<dbReference type="EMBL" id="APQL01000003">
    <property type="protein sequence ID" value="ENW07959.1"/>
    <property type="molecule type" value="Genomic_DNA"/>
</dbReference>
<dbReference type="eggNOG" id="COG4733">
    <property type="taxonomic scope" value="Bacteria"/>
</dbReference>
<proteinExistence type="predicted"/>
<protein>
    <submittedName>
        <fullName evidence="1">Uncharacterized protein</fullName>
    </submittedName>
</protein>
<evidence type="ECO:0000313" key="2">
    <source>
        <dbReference type="Proteomes" id="UP000017670"/>
    </source>
</evidence>
<dbReference type="AlphaFoldDB" id="N9FT14"/>
<dbReference type="PATRIC" id="fig|1217648.3.peg.469"/>
<gene>
    <name evidence="1" type="ORF">F933_00484</name>
</gene>
<sequence>MIEVKLNEQTLQGVWVFKLSQKLPDANVVNAKELEIKGITNFQQAMLQAYRALNKIKYQKRSVEFGAYHEADLITRNDLILVANDTRPMLISSGSVLEQDGLYLTLSQPCLLTPGKTYVIHLQMPNKQVDVIEVTQGISEYEVLLARAPTSLIVLEYEGNISASTYLVTTDTHSKRDLFLITEKSGGCAESSIPAINYTDQYYLKDKDYI</sequence>
<keyword evidence="2" id="KW-1185">Reference proteome</keyword>
<reference evidence="1 2" key="1">
    <citation type="submission" date="2013-02" db="EMBL/GenBank/DDBJ databases">
        <title>The Genome Sequence of Acinetobacter beijerinckii CIP 110307.</title>
        <authorList>
            <consortium name="The Broad Institute Genome Sequencing Platform"/>
            <consortium name="The Broad Institute Genome Sequencing Center for Infectious Disease"/>
            <person name="Cerqueira G."/>
            <person name="Feldgarden M."/>
            <person name="Courvalin P."/>
            <person name="Perichon B."/>
            <person name="Grillot-Courvalin C."/>
            <person name="Clermont D."/>
            <person name="Rocha E."/>
            <person name="Yoon E.-J."/>
            <person name="Nemec A."/>
            <person name="Walker B."/>
            <person name="Young S.K."/>
            <person name="Zeng Q."/>
            <person name="Gargeya S."/>
            <person name="Fitzgerald M."/>
            <person name="Haas B."/>
            <person name="Abouelleil A."/>
            <person name="Alvarado L."/>
            <person name="Arachchi H.M."/>
            <person name="Berlin A.M."/>
            <person name="Chapman S.B."/>
            <person name="Dewar J."/>
            <person name="Goldberg J."/>
            <person name="Griggs A."/>
            <person name="Gujja S."/>
            <person name="Hansen M."/>
            <person name="Howarth C."/>
            <person name="Imamovic A."/>
            <person name="Larimer J."/>
            <person name="McCowan C."/>
            <person name="Murphy C."/>
            <person name="Neiman D."/>
            <person name="Pearson M."/>
            <person name="Priest M."/>
            <person name="Roberts A."/>
            <person name="Saif S."/>
            <person name="Shea T."/>
            <person name="Sisk P."/>
            <person name="Sykes S."/>
            <person name="Wortman J."/>
            <person name="Nusbaum C."/>
            <person name="Birren B."/>
        </authorList>
    </citation>
    <scope>NUCLEOTIDE SEQUENCE [LARGE SCALE GENOMIC DNA]</scope>
    <source>
        <strain evidence="1 2">CIP 110307</strain>
    </source>
</reference>
<dbReference type="HOGENOM" id="CLU_1307901_0_0_6"/>
<name>N9FT14_9GAMM</name>
<evidence type="ECO:0000313" key="1">
    <source>
        <dbReference type="EMBL" id="ENW07959.1"/>
    </source>
</evidence>
<accession>N9FT14</accession>
<dbReference type="STRING" id="262668.GCA_000931715_00437"/>
<organism evidence="1 2">
    <name type="scientific">Acinetobacter beijerinckii CIP 110307</name>
    <dbReference type="NCBI Taxonomy" id="1217648"/>
    <lineage>
        <taxon>Bacteria</taxon>
        <taxon>Pseudomonadati</taxon>
        <taxon>Pseudomonadota</taxon>
        <taxon>Gammaproteobacteria</taxon>
        <taxon>Moraxellales</taxon>
        <taxon>Moraxellaceae</taxon>
        <taxon>Acinetobacter</taxon>
    </lineage>
</organism>